<organism evidence="2 3">
    <name type="scientific">Bathymodiolus azoricus thioautotrophic gill symbiont</name>
    <dbReference type="NCBI Taxonomy" id="235205"/>
    <lineage>
        <taxon>Bacteria</taxon>
        <taxon>Pseudomonadati</taxon>
        <taxon>Pseudomonadota</taxon>
        <taxon>Gammaproteobacteria</taxon>
        <taxon>sulfur-oxidizing symbionts</taxon>
    </lineage>
</organism>
<evidence type="ECO:0000313" key="2">
    <source>
        <dbReference type="EMBL" id="SEH82926.1"/>
    </source>
</evidence>
<protein>
    <submittedName>
        <fullName evidence="2">Fructosamine/Ketosamine-3-kinase</fullName>
    </submittedName>
</protein>
<dbReference type="GO" id="GO:0016301">
    <property type="term" value="F:kinase activity"/>
    <property type="evidence" value="ECO:0007669"/>
    <property type="project" value="UniProtKB-KW"/>
</dbReference>
<dbReference type="InterPro" id="IPR016477">
    <property type="entry name" value="Fructo-/Ketosamine-3-kinase"/>
</dbReference>
<sequence>MPDLLNDNIKPVLLHGDLWSGNIISGENHPYFIDSASYYGHREIDFALTFMFGGFSNAFYQSYHNTYPFDAGFDRRKPLYMLYHYLNHLNIFGGGYHANVMNCYNALYG</sequence>
<name>A0A1H6LA68_9GAMM</name>
<dbReference type="EMBL" id="CVUD02000163">
    <property type="protein sequence ID" value="SEH82926.1"/>
    <property type="molecule type" value="Genomic_DNA"/>
</dbReference>
<accession>A0A1H6LA68</accession>
<dbReference type="PANTHER" id="PTHR12149:SF8">
    <property type="entry name" value="PROTEIN-RIBULOSAMINE 3-KINASE"/>
    <property type="match status" value="1"/>
</dbReference>
<dbReference type="PANTHER" id="PTHR12149">
    <property type="entry name" value="FRUCTOSAMINE 3 KINASE-RELATED PROTEIN"/>
    <property type="match status" value="1"/>
</dbReference>
<evidence type="ECO:0000313" key="3">
    <source>
        <dbReference type="Proteomes" id="UP000198559"/>
    </source>
</evidence>
<keyword evidence="2" id="KW-0418">Kinase</keyword>
<dbReference type="Pfam" id="PF03881">
    <property type="entry name" value="Fructosamin_kin"/>
    <property type="match status" value="1"/>
</dbReference>
<dbReference type="SUPFAM" id="SSF56112">
    <property type="entry name" value="Protein kinase-like (PK-like)"/>
    <property type="match status" value="1"/>
</dbReference>
<gene>
    <name evidence="2" type="ORF">BAZSYMB_SCAFFOLD00002_69</name>
</gene>
<comment type="similarity">
    <text evidence="1">Belongs to the fructosamine kinase family.</text>
</comment>
<keyword evidence="2" id="KW-0808">Transferase</keyword>
<dbReference type="Proteomes" id="UP000198559">
    <property type="component" value="Unassembled WGS sequence"/>
</dbReference>
<reference evidence="3" key="1">
    <citation type="submission" date="2016-06" db="EMBL/GenBank/DDBJ databases">
        <authorList>
            <person name="Petersen J."/>
            <person name="Sayavedra L."/>
        </authorList>
    </citation>
    <scope>NUCLEOTIDE SEQUENCE [LARGE SCALE GENOMIC DNA]</scope>
    <source>
        <strain evidence="3">BazSymB</strain>
    </source>
</reference>
<dbReference type="Gene3D" id="3.90.1200.10">
    <property type="match status" value="1"/>
</dbReference>
<proteinExistence type="inferred from homology"/>
<dbReference type="AlphaFoldDB" id="A0A1H6LA68"/>
<dbReference type="InterPro" id="IPR011009">
    <property type="entry name" value="Kinase-like_dom_sf"/>
</dbReference>
<evidence type="ECO:0000256" key="1">
    <source>
        <dbReference type="ARBA" id="ARBA00009460"/>
    </source>
</evidence>